<reference evidence="6" key="1">
    <citation type="submission" date="2024-02" db="UniProtKB">
        <authorList>
            <consortium name="WormBaseParasite"/>
        </authorList>
    </citation>
    <scope>IDENTIFICATION</scope>
</reference>
<evidence type="ECO:0000256" key="4">
    <source>
        <dbReference type="ARBA" id="ARBA00023136"/>
    </source>
</evidence>
<proteinExistence type="predicted"/>
<evidence type="ECO:0000256" key="2">
    <source>
        <dbReference type="ARBA" id="ARBA00022692"/>
    </source>
</evidence>
<accession>A0AAF3FNW5</accession>
<evidence type="ECO:0000256" key="3">
    <source>
        <dbReference type="ARBA" id="ARBA00022989"/>
    </source>
</evidence>
<dbReference type="GO" id="GO:0005886">
    <property type="term" value="C:plasma membrane"/>
    <property type="evidence" value="ECO:0007669"/>
    <property type="project" value="TreeGrafter"/>
</dbReference>
<keyword evidence="2" id="KW-0812">Transmembrane</keyword>
<keyword evidence="3" id="KW-1133">Transmembrane helix</keyword>
<dbReference type="Proteomes" id="UP000887575">
    <property type="component" value="Unassembled WGS sequence"/>
</dbReference>
<evidence type="ECO:0000313" key="5">
    <source>
        <dbReference type="Proteomes" id="UP000887575"/>
    </source>
</evidence>
<keyword evidence="4" id="KW-0472">Membrane</keyword>
<sequence length="213" mass="23277">MLESASSRVNSTNTEGTNFLFIGGLIMAVSVEKCDLHKGVALRCSVSSAVNRVGIMAGFTGLSPRYISSRLACGKNGHRVLCCRFVHGEYGAGTGTATGTPSNLAMLGQLTNLPRRGRRSVELHLVDFFAVPLMLKAPGEDGTSQRCFTKDMSNCRVTMMVRRDYAWRLRCLVTNICSNTVSREHLRADRRHFGARGPEIHPAQLMLPTTLAC</sequence>
<dbReference type="PANTHER" id="PTHR10283:SF82">
    <property type="entry name" value="SOLUTE CARRIER FAMILY 13 MEMBER 2"/>
    <property type="match status" value="1"/>
</dbReference>
<keyword evidence="5" id="KW-1185">Reference proteome</keyword>
<name>A0AAF3FNW5_9BILA</name>
<dbReference type="WBParaSite" id="MBELARI_LOCUS8740">
    <property type="protein sequence ID" value="MBELARI_LOCUS8740"/>
    <property type="gene ID" value="MBELARI_LOCUS8740"/>
</dbReference>
<comment type="subcellular location">
    <subcellularLocation>
        <location evidence="1">Membrane</location>
        <topology evidence="1">Multi-pass membrane protein</topology>
    </subcellularLocation>
</comment>
<protein>
    <submittedName>
        <fullName evidence="6">Uncharacterized protein</fullName>
    </submittedName>
</protein>
<evidence type="ECO:0000313" key="6">
    <source>
        <dbReference type="WBParaSite" id="MBELARI_LOCUS8740"/>
    </source>
</evidence>
<dbReference type="AlphaFoldDB" id="A0AAF3FNW5"/>
<evidence type="ECO:0000256" key="1">
    <source>
        <dbReference type="ARBA" id="ARBA00004141"/>
    </source>
</evidence>
<organism evidence="5 6">
    <name type="scientific">Mesorhabditis belari</name>
    <dbReference type="NCBI Taxonomy" id="2138241"/>
    <lineage>
        <taxon>Eukaryota</taxon>
        <taxon>Metazoa</taxon>
        <taxon>Ecdysozoa</taxon>
        <taxon>Nematoda</taxon>
        <taxon>Chromadorea</taxon>
        <taxon>Rhabditida</taxon>
        <taxon>Rhabditina</taxon>
        <taxon>Rhabditomorpha</taxon>
        <taxon>Rhabditoidea</taxon>
        <taxon>Rhabditidae</taxon>
        <taxon>Mesorhabditinae</taxon>
        <taxon>Mesorhabditis</taxon>
    </lineage>
</organism>
<dbReference type="PANTHER" id="PTHR10283">
    <property type="entry name" value="SOLUTE CARRIER FAMILY 13 MEMBER"/>
    <property type="match status" value="1"/>
</dbReference>
<dbReference type="GO" id="GO:0022857">
    <property type="term" value="F:transmembrane transporter activity"/>
    <property type="evidence" value="ECO:0007669"/>
    <property type="project" value="UniProtKB-ARBA"/>
</dbReference>